<sequence length="50" mass="5298">MNAFRFSILGVLFVAAVSLVSCDEDQEDASPNDAVLGPIRPAEPLPTVKP</sequence>
<feature type="region of interest" description="Disordered" evidence="1">
    <location>
        <begin position="26"/>
        <end position="50"/>
    </location>
</feature>
<evidence type="ECO:0000313" key="3">
    <source>
        <dbReference type="Proteomes" id="UP000176204"/>
    </source>
</evidence>
<accession>A0A1H6KM77</accession>
<evidence type="ECO:0000256" key="1">
    <source>
        <dbReference type="SAM" id="MobiDB-lite"/>
    </source>
</evidence>
<keyword evidence="3" id="KW-1185">Reference proteome</keyword>
<dbReference type="AlphaFoldDB" id="A0A1H6KM77"/>
<dbReference type="STRING" id="1679444.PYTT_0571"/>
<dbReference type="Proteomes" id="UP000176204">
    <property type="component" value="Chromosome I"/>
</dbReference>
<dbReference type="EMBL" id="LT629973">
    <property type="protein sequence ID" value="SEH76614.1"/>
    <property type="molecule type" value="Genomic_DNA"/>
</dbReference>
<evidence type="ECO:0000313" key="2">
    <source>
        <dbReference type="EMBL" id="SEH76614.1"/>
    </source>
</evidence>
<protein>
    <recommendedName>
        <fullName evidence="4">Prokaryotic membrane lipoprotein lipid attachment site profile</fullName>
    </recommendedName>
</protein>
<reference evidence="3" key="1">
    <citation type="submission" date="2016-09" db="EMBL/GenBank/DDBJ databases">
        <authorList>
            <person name="Koehorst J."/>
        </authorList>
    </citation>
    <scope>NUCLEOTIDE SEQUENCE [LARGE SCALE GENOMIC DNA]</scope>
</reference>
<dbReference type="PROSITE" id="PS51257">
    <property type="entry name" value="PROKAR_LIPOPROTEIN"/>
    <property type="match status" value="1"/>
</dbReference>
<organism evidence="2 3">
    <name type="scientific">Akkermansia glycaniphila</name>
    <dbReference type="NCBI Taxonomy" id="1679444"/>
    <lineage>
        <taxon>Bacteria</taxon>
        <taxon>Pseudomonadati</taxon>
        <taxon>Verrucomicrobiota</taxon>
        <taxon>Verrucomicrobiia</taxon>
        <taxon>Verrucomicrobiales</taxon>
        <taxon>Akkermansiaceae</taxon>
        <taxon>Akkermansia</taxon>
    </lineage>
</organism>
<evidence type="ECO:0008006" key="4">
    <source>
        <dbReference type="Google" id="ProtNLM"/>
    </source>
</evidence>
<name>A0A1H6KM77_9BACT</name>
<dbReference type="KEGG" id="agl:PYTT_0571"/>
<gene>
    <name evidence="2" type="ORF">PYTT_0571</name>
</gene>
<proteinExistence type="predicted"/>
<feature type="compositionally biased region" description="Pro residues" evidence="1">
    <location>
        <begin position="41"/>
        <end position="50"/>
    </location>
</feature>
<dbReference type="RefSeq" id="WP_156850316.1">
    <property type="nucleotide sequence ID" value="NZ_JACVVN010000002.1"/>
</dbReference>